<feature type="region of interest" description="Disordered" evidence="3">
    <location>
        <begin position="123"/>
        <end position="162"/>
    </location>
</feature>
<feature type="compositionally biased region" description="Low complexity" evidence="3">
    <location>
        <begin position="42"/>
        <end position="58"/>
    </location>
</feature>
<dbReference type="InterPro" id="IPR001478">
    <property type="entry name" value="PDZ"/>
</dbReference>
<dbReference type="InterPro" id="IPR051201">
    <property type="entry name" value="Chloro_Bact_Ser_Proteases"/>
</dbReference>
<feature type="compositionally biased region" description="Basic and acidic residues" evidence="3">
    <location>
        <begin position="9"/>
        <end position="25"/>
    </location>
</feature>
<feature type="compositionally biased region" description="Low complexity" evidence="3">
    <location>
        <begin position="123"/>
        <end position="149"/>
    </location>
</feature>
<evidence type="ECO:0000259" key="5">
    <source>
        <dbReference type="PROSITE" id="PS50106"/>
    </source>
</evidence>
<dbReference type="PANTHER" id="PTHR43343">
    <property type="entry name" value="PEPTIDASE S12"/>
    <property type="match status" value="1"/>
</dbReference>
<gene>
    <name evidence="6" type="ORF">I4I81_20515</name>
</gene>
<feature type="region of interest" description="Disordered" evidence="3">
    <location>
        <begin position="1"/>
        <end position="109"/>
    </location>
</feature>
<evidence type="ECO:0000256" key="4">
    <source>
        <dbReference type="SAM" id="Phobius"/>
    </source>
</evidence>
<feature type="transmembrane region" description="Helical" evidence="4">
    <location>
        <begin position="236"/>
        <end position="260"/>
    </location>
</feature>
<dbReference type="PROSITE" id="PS50106">
    <property type="entry name" value="PDZ"/>
    <property type="match status" value="1"/>
</dbReference>
<comment type="caution">
    <text evidence="6">The sequence shown here is derived from an EMBL/GenBank/DDBJ whole genome shotgun (WGS) entry which is preliminary data.</text>
</comment>
<dbReference type="Pfam" id="PF13365">
    <property type="entry name" value="Trypsin_2"/>
    <property type="match status" value="1"/>
</dbReference>
<evidence type="ECO:0000313" key="7">
    <source>
        <dbReference type="Proteomes" id="UP000694287"/>
    </source>
</evidence>
<feature type="compositionally biased region" description="Gly residues" evidence="3">
    <location>
        <begin position="192"/>
        <end position="204"/>
    </location>
</feature>
<keyword evidence="1" id="KW-0645">Protease</keyword>
<reference evidence="6 7" key="1">
    <citation type="submission" date="2020-11" db="EMBL/GenBank/DDBJ databases">
        <title>Pseudonocardia abyssalis sp. nov. and Pseudonocardia oceani sp. nov., description and phylogenomic analysis of two novel actinomycetes isolated from the deep Southern Ocean.</title>
        <authorList>
            <person name="Parra J."/>
        </authorList>
    </citation>
    <scope>NUCLEOTIDE SEQUENCE [LARGE SCALE GENOMIC DNA]</scope>
    <source>
        <strain evidence="6 7">KRD-168</strain>
    </source>
</reference>
<feature type="compositionally biased region" description="Gly residues" evidence="3">
    <location>
        <begin position="84"/>
        <end position="101"/>
    </location>
</feature>
<feature type="compositionally biased region" description="Gly residues" evidence="3">
    <location>
        <begin position="150"/>
        <end position="162"/>
    </location>
</feature>
<dbReference type="Proteomes" id="UP000694287">
    <property type="component" value="Unassembled WGS sequence"/>
</dbReference>
<feature type="compositionally biased region" description="Low complexity" evidence="3">
    <location>
        <begin position="67"/>
        <end position="79"/>
    </location>
</feature>
<dbReference type="Pfam" id="PF17820">
    <property type="entry name" value="PDZ_6"/>
    <property type="match status" value="1"/>
</dbReference>
<accession>A0ABS6UXN6</accession>
<dbReference type="InterPro" id="IPR041489">
    <property type="entry name" value="PDZ_6"/>
</dbReference>
<protein>
    <submittedName>
        <fullName evidence="6">Trypsin-like peptidase domain-containing protein</fullName>
    </submittedName>
</protein>
<evidence type="ECO:0000256" key="2">
    <source>
        <dbReference type="ARBA" id="ARBA00022801"/>
    </source>
</evidence>
<keyword evidence="2" id="KW-0378">Hydrolase</keyword>
<evidence type="ECO:0000256" key="1">
    <source>
        <dbReference type="ARBA" id="ARBA00022670"/>
    </source>
</evidence>
<keyword evidence="4" id="KW-1133">Transmembrane helix</keyword>
<dbReference type="EMBL" id="JADQDK010000001">
    <property type="protein sequence ID" value="MBW0136633.1"/>
    <property type="molecule type" value="Genomic_DNA"/>
</dbReference>
<organism evidence="6 7">
    <name type="scientific">Pseudonocardia abyssalis</name>
    <dbReference type="NCBI Taxonomy" id="2792008"/>
    <lineage>
        <taxon>Bacteria</taxon>
        <taxon>Bacillati</taxon>
        <taxon>Actinomycetota</taxon>
        <taxon>Actinomycetes</taxon>
        <taxon>Pseudonocardiales</taxon>
        <taxon>Pseudonocardiaceae</taxon>
        <taxon>Pseudonocardia</taxon>
    </lineage>
</organism>
<feature type="domain" description="PDZ" evidence="5">
    <location>
        <begin position="489"/>
        <end position="550"/>
    </location>
</feature>
<name>A0ABS6UXN6_9PSEU</name>
<feature type="region of interest" description="Disordered" evidence="3">
    <location>
        <begin position="265"/>
        <end position="287"/>
    </location>
</feature>
<proteinExistence type="predicted"/>
<keyword evidence="7" id="KW-1185">Reference proteome</keyword>
<evidence type="ECO:0000256" key="3">
    <source>
        <dbReference type="SAM" id="MobiDB-lite"/>
    </source>
</evidence>
<feature type="region of interest" description="Disordered" evidence="3">
    <location>
        <begin position="180"/>
        <end position="229"/>
    </location>
</feature>
<dbReference type="RefSeq" id="WP_218616275.1">
    <property type="nucleotide sequence ID" value="NZ_JADQDK010000001.1"/>
</dbReference>
<dbReference type="PANTHER" id="PTHR43343:SF3">
    <property type="entry name" value="PROTEASE DO-LIKE 8, CHLOROPLASTIC"/>
    <property type="match status" value="1"/>
</dbReference>
<keyword evidence="4" id="KW-0472">Membrane</keyword>
<evidence type="ECO:0000313" key="6">
    <source>
        <dbReference type="EMBL" id="MBW0136633.1"/>
    </source>
</evidence>
<dbReference type="SMART" id="SM00228">
    <property type="entry name" value="PDZ"/>
    <property type="match status" value="1"/>
</dbReference>
<keyword evidence="4" id="KW-0812">Transmembrane</keyword>
<sequence>MSNDTPGPDEPRPDRAAETTFHPRPDTGGAADADPYARPAEQQPAAGGVQGTGQQAAVGGHGGGSAQAGPAARPASTAQFGPGAQHGSGTQHGSGRPGAGHHGSAQYGSAQYGSAQYGSAQYGSAQQGSAQHGSTQYAQGAGQSAQGTYGTPGGGYPGGQSGGGAYGGTHAVGGYSGAAHGGPGSGVPSSGVPGGGGPGSGVQGSGAYPAVGTYGGPPNAGQHVAPPKERRTGRGALVAIGLVAALLGGGVGGVVGATLAGSGGGSGGSSGVLGAPLPAPDSSTTPLSPVEAVAERVLPSVVRLLVQGTAGAGEGSGMVLSEDGLILTNNHVVEVATGGGSILAVFQDGTTAPADVVGLDPGSDLAVIRAPGVSGLTPIEFGDSDAVRVGQQVVAFGSPLGLGGTVTTGIVSAVDRAVSVGEESGASEATVLSALQTDAAINPGNSGGPLTDMQGRVVGINSVIATTGAEGGSIGVGFAIPVNQARRTAQELETTGRATRAILGAGVNAGNAQELDGAVLNSIVPGGPAELAGIRQGQVVTRVGDRVVTNGNDLIAAIRENAPGDLVTLVVDGQPVDVTLGGEPG</sequence>